<evidence type="ECO:0008006" key="4">
    <source>
        <dbReference type="Google" id="ProtNLM"/>
    </source>
</evidence>
<feature type="region of interest" description="Disordered" evidence="1">
    <location>
        <begin position="47"/>
        <end position="117"/>
    </location>
</feature>
<organism evidence="2 3">
    <name type="scientific">Novosphingobium cyanobacteriorum</name>
    <dbReference type="NCBI Taxonomy" id="3024215"/>
    <lineage>
        <taxon>Bacteria</taxon>
        <taxon>Pseudomonadati</taxon>
        <taxon>Pseudomonadota</taxon>
        <taxon>Alphaproteobacteria</taxon>
        <taxon>Sphingomonadales</taxon>
        <taxon>Sphingomonadaceae</taxon>
        <taxon>Novosphingobium</taxon>
    </lineage>
</organism>
<accession>A0ABT6CLR7</accession>
<evidence type="ECO:0000256" key="1">
    <source>
        <dbReference type="SAM" id="MobiDB-lite"/>
    </source>
</evidence>
<keyword evidence="3" id="KW-1185">Reference proteome</keyword>
<name>A0ABT6CLR7_9SPHN</name>
<dbReference type="PROSITE" id="PS51257">
    <property type="entry name" value="PROKAR_LIPOPROTEIN"/>
    <property type="match status" value="1"/>
</dbReference>
<protein>
    <recommendedName>
        <fullName evidence="4">Lipoprotein</fullName>
    </recommendedName>
</protein>
<evidence type="ECO:0000313" key="2">
    <source>
        <dbReference type="EMBL" id="MDF8334005.1"/>
    </source>
</evidence>
<reference evidence="2 3" key="1">
    <citation type="submission" date="2023-03" db="EMBL/GenBank/DDBJ databases">
        <title>Novosphingobium cyanobacteriorum sp. nov., isolated from a eutrophic reservoir during the Microcystis bloom period.</title>
        <authorList>
            <person name="Kang M."/>
            <person name="Le V."/>
            <person name="Ko S.-R."/>
            <person name="Lee S.-A."/>
            <person name="Ahn C.-Y."/>
        </authorList>
    </citation>
    <scope>NUCLEOTIDE SEQUENCE [LARGE SCALE GENOMIC DNA]</scope>
    <source>
        <strain evidence="2 3">HBC54</strain>
    </source>
</reference>
<feature type="compositionally biased region" description="Basic and acidic residues" evidence="1">
    <location>
        <begin position="47"/>
        <end position="58"/>
    </location>
</feature>
<evidence type="ECO:0000313" key="3">
    <source>
        <dbReference type="Proteomes" id="UP001222770"/>
    </source>
</evidence>
<dbReference type="RefSeq" id="WP_277278253.1">
    <property type="nucleotide sequence ID" value="NZ_JAROCY010000011.1"/>
</dbReference>
<sequence length="117" mass="12048">MEKTTSLVRPVRTIGLPLLAIAALALGGCGDSGKTAELEQRLVAVEAKADSAEKRAKAAESFAQRGAPQPFPAEDANVGPPEVDQDAASVTDDSANDPSFDNDLDPPPAPEVHSNDG</sequence>
<dbReference type="Proteomes" id="UP001222770">
    <property type="component" value="Unassembled WGS sequence"/>
</dbReference>
<comment type="caution">
    <text evidence="2">The sequence shown here is derived from an EMBL/GenBank/DDBJ whole genome shotgun (WGS) entry which is preliminary data.</text>
</comment>
<proteinExistence type="predicted"/>
<dbReference type="EMBL" id="JAROCY010000011">
    <property type="protein sequence ID" value="MDF8334005.1"/>
    <property type="molecule type" value="Genomic_DNA"/>
</dbReference>
<gene>
    <name evidence="2" type="ORF">POM99_12390</name>
</gene>